<gene>
    <name evidence="1" type="ORF">DPMN_186212</name>
</gene>
<keyword evidence="2" id="KW-1185">Reference proteome</keyword>
<dbReference type="EMBL" id="JAIWYP010000010">
    <property type="protein sequence ID" value="KAH3751644.1"/>
    <property type="molecule type" value="Genomic_DNA"/>
</dbReference>
<dbReference type="AlphaFoldDB" id="A0A9D4I7Z7"/>
<protein>
    <submittedName>
        <fullName evidence="1">Uncharacterized protein</fullName>
    </submittedName>
</protein>
<organism evidence="1 2">
    <name type="scientific">Dreissena polymorpha</name>
    <name type="common">Zebra mussel</name>
    <name type="synonym">Mytilus polymorpha</name>
    <dbReference type="NCBI Taxonomy" id="45954"/>
    <lineage>
        <taxon>Eukaryota</taxon>
        <taxon>Metazoa</taxon>
        <taxon>Spiralia</taxon>
        <taxon>Lophotrochozoa</taxon>
        <taxon>Mollusca</taxon>
        <taxon>Bivalvia</taxon>
        <taxon>Autobranchia</taxon>
        <taxon>Heteroconchia</taxon>
        <taxon>Euheterodonta</taxon>
        <taxon>Imparidentia</taxon>
        <taxon>Neoheterodontei</taxon>
        <taxon>Myida</taxon>
        <taxon>Dreissenoidea</taxon>
        <taxon>Dreissenidae</taxon>
        <taxon>Dreissena</taxon>
    </lineage>
</organism>
<proteinExistence type="predicted"/>
<reference evidence="1" key="1">
    <citation type="journal article" date="2019" name="bioRxiv">
        <title>The Genome of the Zebra Mussel, Dreissena polymorpha: A Resource for Invasive Species Research.</title>
        <authorList>
            <person name="McCartney M.A."/>
            <person name="Auch B."/>
            <person name="Kono T."/>
            <person name="Mallez S."/>
            <person name="Zhang Y."/>
            <person name="Obille A."/>
            <person name="Becker A."/>
            <person name="Abrahante J.E."/>
            <person name="Garbe J."/>
            <person name="Badalamenti J.P."/>
            <person name="Herman A."/>
            <person name="Mangelson H."/>
            <person name="Liachko I."/>
            <person name="Sullivan S."/>
            <person name="Sone E.D."/>
            <person name="Koren S."/>
            <person name="Silverstein K.A.T."/>
            <person name="Beckman K.B."/>
            <person name="Gohl D.M."/>
        </authorList>
    </citation>
    <scope>NUCLEOTIDE SEQUENCE</scope>
    <source>
        <strain evidence="1">Duluth1</strain>
        <tissue evidence="1">Whole animal</tissue>
    </source>
</reference>
<evidence type="ECO:0000313" key="1">
    <source>
        <dbReference type="EMBL" id="KAH3751644.1"/>
    </source>
</evidence>
<dbReference type="SUPFAM" id="SSF63712">
    <property type="entry name" value="Nicotinic receptor ligand binding domain-like"/>
    <property type="match status" value="1"/>
</dbReference>
<evidence type="ECO:0000313" key="2">
    <source>
        <dbReference type="Proteomes" id="UP000828390"/>
    </source>
</evidence>
<accession>A0A9D4I7Z7</accession>
<name>A0A9D4I7Z7_DREPO</name>
<dbReference type="Gene3D" id="2.70.170.10">
    <property type="entry name" value="Neurotransmitter-gated ion-channel ligand-binding domain"/>
    <property type="match status" value="1"/>
</dbReference>
<reference evidence="1" key="2">
    <citation type="submission" date="2020-11" db="EMBL/GenBank/DDBJ databases">
        <authorList>
            <person name="McCartney M.A."/>
            <person name="Auch B."/>
            <person name="Kono T."/>
            <person name="Mallez S."/>
            <person name="Becker A."/>
            <person name="Gohl D.M."/>
            <person name="Silverstein K.A.T."/>
            <person name="Koren S."/>
            <person name="Bechman K.B."/>
            <person name="Herman A."/>
            <person name="Abrahante J.E."/>
            <person name="Garbe J."/>
        </authorList>
    </citation>
    <scope>NUCLEOTIDE SEQUENCE</scope>
    <source>
        <strain evidence="1">Duluth1</strain>
        <tissue evidence="1">Whole animal</tissue>
    </source>
</reference>
<dbReference type="GO" id="GO:0005230">
    <property type="term" value="F:extracellular ligand-gated monoatomic ion channel activity"/>
    <property type="evidence" value="ECO:0007669"/>
    <property type="project" value="InterPro"/>
</dbReference>
<sequence>MIGVESKRELFVYLQKWRDERLKWTPAAANGNIKIVFSTSDIIWKQELVIDNA</sequence>
<dbReference type="GO" id="GO:0016020">
    <property type="term" value="C:membrane"/>
    <property type="evidence" value="ECO:0007669"/>
    <property type="project" value="InterPro"/>
</dbReference>
<dbReference type="Proteomes" id="UP000828390">
    <property type="component" value="Unassembled WGS sequence"/>
</dbReference>
<dbReference type="InterPro" id="IPR036734">
    <property type="entry name" value="Neur_chan_lig-bd_sf"/>
</dbReference>
<comment type="caution">
    <text evidence="1">The sequence shown here is derived from an EMBL/GenBank/DDBJ whole genome shotgun (WGS) entry which is preliminary data.</text>
</comment>